<dbReference type="AlphaFoldDB" id="A0AA36MB64"/>
<feature type="compositionally biased region" description="Basic and acidic residues" evidence="1">
    <location>
        <begin position="58"/>
        <end position="71"/>
    </location>
</feature>
<feature type="region of interest" description="Disordered" evidence="1">
    <location>
        <begin position="32"/>
        <end position="71"/>
    </location>
</feature>
<sequence length="177" mass="20848">MEQELNQYIEYLVGIVPEPIYVYDDYDLEEGDVGNFEWNPDPSDDNSEEQNIIPEDNGNNREGRPVDNRFDGMENNEITLRHPVTGKKWSYDDNRPGWTYQVKGDITTEEGYQKVLQELSEYLGNLTGIQPGPNYIYDNAIDLEEGEIDDFEWYPYHSDDSDYWDSDWENDLHDELK</sequence>
<proteinExistence type="predicted"/>
<evidence type="ECO:0000313" key="2">
    <source>
        <dbReference type="EMBL" id="CAJ0604175.1"/>
    </source>
</evidence>
<name>A0AA36MB64_CYLNA</name>
<keyword evidence="3" id="KW-1185">Reference proteome</keyword>
<dbReference type="Proteomes" id="UP001176961">
    <property type="component" value="Unassembled WGS sequence"/>
</dbReference>
<organism evidence="2 3">
    <name type="scientific">Cylicocyclus nassatus</name>
    <name type="common">Nematode worm</name>
    <dbReference type="NCBI Taxonomy" id="53992"/>
    <lineage>
        <taxon>Eukaryota</taxon>
        <taxon>Metazoa</taxon>
        <taxon>Ecdysozoa</taxon>
        <taxon>Nematoda</taxon>
        <taxon>Chromadorea</taxon>
        <taxon>Rhabditida</taxon>
        <taxon>Rhabditina</taxon>
        <taxon>Rhabditomorpha</taxon>
        <taxon>Strongyloidea</taxon>
        <taxon>Strongylidae</taxon>
        <taxon>Cylicocyclus</taxon>
    </lineage>
</organism>
<evidence type="ECO:0000313" key="3">
    <source>
        <dbReference type="Proteomes" id="UP001176961"/>
    </source>
</evidence>
<protein>
    <submittedName>
        <fullName evidence="2">Uncharacterized protein</fullName>
    </submittedName>
</protein>
<evidence type="ECO:0000256" key="1">
    <source>
        <dbReference type="SAM" id="MobiDB-lite"/>
    </source>
</evidence>
<comment type="caution">
    <text evidence="2">The sequence shown here is derived from an EMBL/GenBank/DDBJ whole genome shotgun (WGS) entry which is preliminary data.</text>
</comment>
<reference evidence="2" key="1">
    <citation type="submission" date="2023-07" db="EMBL/GenBank/DDBJ databases">
        <authorList>
            <consortium name="CYATHOMIX"/>
        </authorList>
    </citation>
    <scope>NUCLEOTIDE SEQUENCE</scope>
    <source>
        <strain evidence="2">N/A</strain>
    </source>
</reference>
<dbReference type="EMBL" id="CATQJL010000305">
    <property type="protein sequence ID" value="CAJ0604175.1"/>
    <property type="molecule type" value="Genomic_DNA"/>
</dbReference>
<gene>
    <name evidence="2" type="ORF">CYNAS_LOCUS16158</name>
</gene>
<accession>A0AA36MB64</accession>